<dbReference type="EMBL" id="KB743197">
    <property type="protein sequence ID" value="EOB00462.1"/>
    <property type="molecule type" value="Genomic_DNA"/>
</dbReference>
<name>R0JTG7_ANAPL</name>
<reference evidence="2" key="1">
    <citation type="journal article" date="2013" name="Nat. Genet.">
        <title>The duck genome and transcriptome provide insight into an avian influenza virus reservoir species.</title>
        <authorList>
            <person name="Huang Y."/>
            <person name="Li Y."/>
            <person name="Burt D.W."/>
            <person name="Chen H."/>
            <person name="Zhang Y."/>
            <person name="Qian W."/>
            <person name="Kim H."/>
            <person name="Gan S."/>
            <person name="Zhao Y."/>
            <person name="Li J."/>
            <person name="Yi K."/>
            <person name="Feng H."/>
            <person name="Zhu P."/>
            <person name="Li B."/>
            <person name="Liu Q."/>
            <person name="Fairley S."/>
            <person name="Magor K.E."/>
            <person name="Du Z."/>
            <person name="Hu X."/>
            <person name="Goodman L."/>
            <person name="Tafer H."/>
            <person name="Vignal A."/>
            <person name="Lee T."/>
            <person name="Kim K.W."/>
            <person name="Sheng Z."/>
            <person name="An Y."/>
            <person name="Searle S."/>
            <person name="Herrero J."/>
            <person name="Groenen M.A."/>
            <person name="Crooijmans R.P."/>
            <person name="Faraut T."/>
            <person name="Cai Q."/>
            <person name="Webster R.G."/>
            <person name="Aldridge J.R."/>
            <person name="Warren W.C."/>
            <person name="Bartschat S."/>
            <person name="Kehr S."/>
            <person name="Marz M."/>
            <person name="Stadler P.F."/>
            <person name="Smith J."/>
            <person name="Kraus R.H."/>
            <person name="Zhao Y."/>
            <person name="Ren L."/>
            <person name="Fei J."/>
            <person name="Morisson M."/>
            <person name="Kaiser P."/>
            <person name="Griffin D.K."/>
            <person name="Rao M."/>
            <person name="Pitel F."/>
            <person name="Wang J."/>
            <person name="Li N."/>
        </authorList>
    </citation>
    <scope>NUCLEOTIDE SEQUENCE [LARGE SCALE GENOMIC DNA]</scope>
</reference>
<dbReference type="Proteomes" id="UP000296049">
    <property type="component" value="Unassembled WGS sequence"/>
</dbReference>
<accession>R0JTG7</accession>
<evidence type="ECO:0000313" key="2">
    <source>
        <dbReference type="Proteomes" id="UP000296049"/>
    </source>
</evidence>
<keyword evidence="2" id="KW-1185">Reference proteome</keyword>
<protein>
    <submittedName>
        <fullName evidence="1">Uncharacterized protein</fullName>
    </submittedName>
</protein>
<organism evidence="1 2">
    <name type="scientific">Anas platyrhynchos</name>
    <name type="common">Mallard</name>
    <name type="synonym">Anas boschas</name>
    <dbReference type="NCBI Taxonomy" id="8839"/>
    <lineage>
        <taxon>Eukaryota</taxon>
        <taxon>Metazoa</taxon>
        <taxon>Chordata</taxon>
        <taxon>Craniata</taxon>
        <taxon>Vertebrata</taxon>
        <taxon>Euteleostomi</taxon>
        <taxon>Archelosauria</taxon>
        <taxon>Archosauria</taxon>
        <taxon>Dinosauria</taxon>
        <taxon>Saurischia</taxon>
        <taxon>Theropoda</taxon>
        <taxon>Coelurosauria</taxon>
        <taxon>Aves</taxon>
        <taxon>Neognathae</taxon>
        <taxon>Galloanserae</taxon>
        <taxon>Anseriformes</taxon>
        <taxon>Anatidae</taxon>
        <taxon>Anatinae</taxon>
        <taxon>Anas</taxon>
    </lineage>
</organism>
<sequence>MGQEPDLMTLWLQLPREMSQEMWGTLWLFDLLIGRAEGLLLLICKGQAELSVTSEVFIRPSLSQRRVAKLLTVFWMCYPSPTDGNTRILGGLSKLTFKGYLVCLLERKFDVTQQGSLQLQVMLQSLKFDLASTPPSSAPAKGEVVSAQGKQTMPVKGWYFPGDTVAFSPKQGSFCIKKEPCPDYKPASFDSVKGTSNREMSFCLRQKLGVCTRVNEWRRAVFGFLVSLTKVKKTVKFGETTSILEAAYLSHKRLYGSLALRLFKMSEQTREMDECIMDQGGGISALVSLRETTQALWDCDETAGREDSKESCPERQPAKQLAAVYVGRSTELRRVCDSVNTFNLSGPS</sequence>
<gene>
    <name evidence="1" type="ORF">Anapl_00778</name>
</gene>
<dbReference type="AlphaFoldDB" id="R0JTG7"/>
<evidence type="ECO:0000313" key="1">
    <source>
        <dbReference type="EMBL" id="EOB00462.1"/>
    </source>
</evidence>
<proteinExistence type="predicted"/>